<comment type="catalytic activity">
    <reaction evidence="1">
        <text>O-phospho-L-seryl-[protein] + H2O = L-seryl-[protein] + phosphate</text>
        <dbReference type="Rhea" id="RHEA:20629"/>
        <dbReference type="Rhea" id="RHEA-COMP:9863"/>
        <dbReference type="Rhea" id="RHEA-COMP:11604"/>
        <dbReference type="ChEBI" id="CHEBI:15377"/>
        <dbReference type="ChEBI" id="CHEBI:29999"/>
        <dbReference type="ChEBI" id="CHEBI:43474"/>
        <dbReference type="ChEBI" id="CHEBI:83421"/>
        <dbReference type="EC" id="3.1.3.16"/>
    </reaction>
</comment>
<sequence>MQRVGQKYRPVFQGTGLNATHPHKKMEMRKMDLLDDHDCNDDAWLLSEEASFLTICDGVVSMRLGGVDGFQLPCEAVRELMFQRTAILRRPPRREELPKMVYEALQNRAEVGSTTVCLAYLSESGALQTFNMGDSGWALLRRDLQTGTIRMIARSRETSTIPTLPGDILIGFTDGMSDNVSDREIVDIVNHEESEHDIARALMRDPEWPPEKPDWVVPFVREWARHHPGRPMGKGGKPDDVTVTVCMIKPGSERNEWQWKHQHSHRRPSALFTTESKSGIPFPTIPTDSQKWGMQGNSTNEALQAAGYAVTEAPVKPPSPRGGPEVLRDFQQQFMRRQQAMMQRPLSPNAAPASPAGSQEEGRRHSDGAIQNTPNAIQQPRRAFTYPPPLTVSTSHLLEEDLESVSRDFASDANFHALLSACAKRSKEQSPSPPPVPFQTSLSSSHGRSVRSLGSSQVPKPSEDDPTPTPEPDEEFCDEQMEKEEEKVEEEGQSKEGEASLPCEEREKRTGLLRRAMTWISRRRLSASGAKERRVRGRGGRGFFGRECVRVMRA</sequence>
<organism evidence="3">
    <name type="scientific">Chromera velia CCMP2878</name>
    <dbReference type="NCBI Taxonomy" id="1169474"/>
    <lineage>
        <taxon>Eukaryota</taxon>
        <taxon>Sar</taxon>
        <taxon>Alveolata</taxon>
        <taxon>Colpodellida</taxon>
        <taxon>Chromeraceae</taxon>
        <taxon>Chromera</taxon>
    </lineage>
</organism>
<keyword evidence="1" id="KW-0378">Hydrolase</keyword>
<dbReference type="AlphaFoldDB" id="A0A0G4GRY7"/>
<dbReference type="EC" id="3.1.3.16" evidence="1"/>
<keyword evidence="1" id="KW-0460">Magnesium</keyword>
<accession>A0A0G4GRY7</accession>
<gene>
    <name evidence="3" type="ORF">Cvel_23126</name>
</gene>
<dbReference type="PANTHER" id="PTHR12320">
    <property type="entry name" value="PROTEIN PHOSPHATASE 2C"/>
    <property type="match status" value="1"/>
</dbReference>
<dbReference type="InterPro" id="IPR036457">
    <property type="entry name" value="PPM-type-like_dom_sf"/>
</dbReference>
<feature type="compositionally biased region" description="Basic and acidic residues" evidence="2">
    <location>
        <begin position="484"/>
        <end position="509"/>
    </location>
</feature>
<dbReference type="PANTHER" id="PTHR12320:SF1">
    <property type="entry name" value="PROTEIN PHOSPHATASE PTC7 HOMOLOG"/>
    <property type="match status" value="1"/>
</dbReference>
<keyword evidence="1" id="KW-0904">Protein phosphatase</keyword>
<dbReference type="VEuPathDB" id="CryptoDB:Cvel_23126"/>
<comment type="cofactor">
    <cofactor evidence="1">
        <name>Mn(2+)</name>
        <dbReference type="ChEBI" id="CHEBI:29035"/>
    </cofactor>
</comment>
<feature type="region of interest" description="Disordered" evidence="2">
    <location>
        <begin position="425"/>
        <end position="509"/>
    </location>
</feature>
<dbReference type="Gene3D" id="3.60.40.10">
    <property type="entry name" value="PPM-type phosphatase domain"/>
    <property type="match status" value="1"/>
</dbReference>
<dbReference type="InterPro" id="IPR039123">
    <property type="entry name" value="PPTC7"/>
</dbReference>
<dbReference type="EMBL" id="CDMZ01001490">
    <property type="protein sequence ID" value="CEM33363.1"/>
    <property type="molecule type" value="Genomic_DNA"/>
</dbReference>
<comment type="similarity">
    <text evidence="1">Belongs to the PP2C family.</text>
</comment>
<evidence type="ECO:0000256" key="1">
    <source>
        <dbReference type="RuleBase" id="RU366020"/>
    </source>
</evidence>
<evidence type="ECO:0000313" key="3">
    <source>
        <dbReference type="EMBL" id="CEM33363.1"/>
    </source>
</evidence>
<reference evidence="3" key="1">
    <citation type="submission" date="2014-11" db="EMBL/GenBank/DDBJ databases">
        <authorList>
            <person name="Otto D Thomas"/>
            <person name="Naeem Raeece"/>
        </authorList>
    </citation>
    <scope>NUCLEOTIDE SEQUENCE</scope>
</reference>
<protein>
    <recommendedName>
        <fullName evidence="1">Protein phosphatase</fullName>
        <ecNumber evidence="1">3.1.3.16</ecNumber>
    </recommendedName>
</protein>
<keyword evidence="1" id="KW-0464">Manganese</keyword>
<feature type="compositionally biased region" description="Low complexity" evidence="2">
    <location>
        <begin position="441"/>
        <end position="456"/>
    </location>
</feature>
<keyword evidence="1" id="KW-0479">Metal-binding</keyword>
<dbReference type="GO" id="GO:0004722">
    <property type="term" value="F:protein serine/threonine phosphatase activity"/>
    <property type="evidence" value="ECO:0007669"/>
    <property type="project" value="UniProtKB-EC"/>
</dbReference>
<dbReference type="PhylomeDB" id="A0A0G4GRY7"/>
<evidence type="ECO:0000256" key="2">
    <source>
        <dbReference type="SAM" id="MobiDB-lite"/>
    </source>
</evidence>
<comment type="catalytic activity">
    <reaction evidence="1">
        <text>O-phospho-L-threonyl-[protein] + H2O = L-threonyl-[protein] + phosphate</text>
        <dbReference type="Rhea" id="RHEA:47004"/>
        <dbReference type="Rhea" id="RHEA-COMP:11060"/>
        <dbReference type="Rhea" id="RHEA-COMP:11605"/>
        <dbReference type="ChEBI" id="CHEBI:15377"/>
        <dbReference type="ChEBI" id="CHEBI:30013"/>
        <dbReference type="ChEBI" id="CHEBI:43474"/>
        <dbReference type="ChEBI" id="CHEBI:61977"/>
        <dbReference type="EC" id="3.1.3.16"/>
    </reaction>
</comment>
<dbReference type="GO" id="GO:0046872">
    <property type="term" value="F:metal ion binding"/>
    <property type="evidence" value="ECO:0007669"/>
    <property type="project" value="UniProtKB-UniRule"/>
</dbReference>
<comment type="cofactor">
    <cofactor evidence="1">
        <name>Mg(2+)</name>
        <dbReference type="ChEBI" id="CHEBI:18420"/>
    </cofactor>
</comment>
<dbReference type="SUPFAM" id="SSF81606">
    <property type="entry name" value="PP2C-like"/>
    <property type="match status" value="1"/>
</dbReference>
<feature type="compositionally biased region" description="Acidic residues" evidence="2">
    <location>
        <begin position="471"/>
        <end position="483"/>
    </location>
</feature>
<feature type="compositionally biased region" description="Low complexity" evidence="2">
    <location>
        <begin position="338"/>
        <end position="358"/>
    </location>
</feature>
<name>A0A0G4GRY7_9ALVE</name>
<proteinExistence type="inferred from homology"/>
<feature type="compositionally biased region" description="Polar residues" evidence="2">
    <location>
        <begin position="369"/>
        <end position="378"/>
    </location>
</feature>
<feature type="region of interest" description="Disordered" evidence="2">
    <location>
        <begin position="338"/>
        <end position="388"/>
    </location>
</feature>